<dbReference type="AlphaFoldDB" id="A0A517LCF2"/>
<proteinExistence type="predicted"/>
<feature type="region of interest" description="Disordered" evidence="1">
    <location>
        <begin position="323"/>
        <end position="343"/>
    </location>
</feature>
<evidence type="ECO:0000256" key="2">
    <source>
        <dbReference type="SAM" id="SignalP"/>
    </source>
</evidence>
<sequence>MKNLALASLLAIPILTSPLHQKRQQDIGIGSLLSGSLNAGYGKKPASPNDGPRRVVLANRIPQLASAKTVKLRYGPYLVPNMTLKNDFGESGSLYNYPDTEIERPCEGECVLLGITAGLEYGNGTDADLKSGMWLHHMVAFTVSPDRKDPTCAGLTSLPSLAIGSDSSHSERFFAAGNEKSDARFNPPWVKDEMMGYYLYENDKIAFLVDLMNQNADDRTVYMTITYDYIEGRPKDVSDVKAIWLDIEQCGTSEYQPPTQSGNFSAKYSWAATVDGEILGVGGHLHDGGTHLSLAVDGKQICDSVATYGTAGKAEGVPAMNPTAATGKGGGEAGHSHGSEMKGTSGEVVEHITNMSVCNGKTLGIEKVQQGQKWDMEAFYDYAKFKGMKNGEGKQTSVMGIAVMYVKNPKV</sequence>
<reference evidence="3 4" key="1">
    <citation type="submission" date="2019-07" db="EMBL/GenBank/DDBJ databases">
        <title>Finished genome of Venturia effusa.</title>
        <authorList>
            <person name="Young C.A."/>
            <person name="Cox M.P."/>
            <person name="Ganley A.R.D."/>
            <person name="David W.J."/>
        </authorList>
    </citation>
    <scope>NUCLEOTIDE SEQUENCE [LARGE SCALE GENOMIC DNA]</scope>
    <source>
        <strain evidence="4">albino</strain>
    </source>
</reference>
<gene>
    <name evidence="3" type="ORF">FKW77_006319</name>
</gene>
<protein>
    <submittedName>
        <fullName evidence="3">Uncharacterized protein</fullName>
    </submittedName>
</protein>
<feature type="signal peptide" evidence="2">
    <location>
        <begin position="1"/>
        <end position="16"/>
    </location>
</feature>
<evidence type="ECO:0000256" key="1">
    <source>
        <dbReference type="SAM" id="MobiDB-lite"/>
    </source>
</evidence>
<keyword evidence="4" id="KW-1185">Reference proteome</keyword>
<dbReference type="Proteomes" id="UP000316270">
    <property type="component" value="Chromosome 9"/>
</dbReference>
<keyword evidence="2" id="KW-0732">Signal</keyword>
<dbReference type="OrthoDB" id="3895094at2759"/>
<evidence type="ECO:0000313" key="4">
    <source>
        <dbReference type="Proteomes" id="UP000316270"/>
    </source>
</evidence>
<feature type="chain" id="PRO_5021760720" evidence="2">
    <location>
        <begin position="17"/>
        <end position="411"/>
    </location>
</feature>
<accession>A0A517LCF2</accession>
<dbReference type="EMBL" id="CP042193">
    <property type="protein sequence ID" value="QDS73320.1"/>
    <property type="molecule type" value="Genomic_DNA"/>
</dbReference>
<evidence type="ECO:0000313" key="3">
    <source>
        <dbReference type="EMBL" id="QDS73320.1"/>
    </source>
</evidence>
<organism evidence="3 4">
    <name type="scientific">Venturia effusa</name>
    <dbReference type="NCBI Taxonomy" id="50376"/>
    <lineage>
        <taxon>Eukaryota</taxon>
        <taxon>Fungi</taxon>
        <taxon>Dikarya</taxon>
        <taxon>Ascomycota</taxon>
        <taxon>Pezizomycotina</taxon>
        <taxon>Dothideomycetes</taxon>
        <taxon>Pleosporomycetidae</taxon>
        <taxon>Venturiales</taxon>
        <taxon>Venturiaceae</taxon>
        <taxon>Venturia</taxon>
    </lineage>
</organism>
<name>A0A517LCF2_9PEZI</name>